<accession>A0A0F9UWZ3</accession>
<evidence type="ECO:0000256" key="1">
    <source>
        <dbReference type="SAM" id="MobiDB-lite"/>
    </source>
</evidence>
<organism evidence="3">
    <name type="scientific">marine sediment metagenome</name>
    <dbReference type="NCBI Taxonomy" id="412755"/>
    <lineage>
        <taxon>unclassified sequences</taxon>
        <taxon>metagenomes</taxon>
        <taxon>ecological metagenomes</taxon>
    </lineage>
</organism>
<keyword evidence="2" id="KW-0472">Membrane</keyword>
<sequence length="140" mass="14340">MKGIRKVVTSPVFLIMVAIALAVGSFFAVTSAGAPPDMAESPTAMLLLGGEIEMSPTGMLAFDASVPAYMAEDPAPAASNSVAVIAVYVVGGLLIVSVVVLLIVSHRALTGLDTPTDSDSSRKARSRYPRDGIRPAPLGA</sequence>
<evidence type="ECO:0000313" key="3">
    <source>
        <dbReference type="EMBL" id="KKN58153.1"/>
    </source>
</evidence>
<gene>
    <name evidence="3" type="ORF">LCGC14_0554930</name>
</gene>
<keyword evidence="2" id="KW-0812">Transmembrane</keyword>
<name>A0A0F9UWZ3_9ZZZZ</name>
<comment type="caution">
    <text evidence="3">The sequence shown here is derived from an EMBL/GenBank/DDBJ whole genome shotgun (WGS) entry which is preliminary data.</text>
</comment>
<protein>
    <submittedName>
        <fullName evidence="3">Uncharacterized protein</fullName>
    </submittedName>
</protein>
<feature type="transmembrane region" description="Helical" evidence="2">
    <location>
        <begin position="12"/>
        <end position="34"/>
    </location>
</feature>
<reference evidence="3" key="1">
    <citation type="journal article" date="2015" name="Nature">
        <title>Complex archaea that bridge the gap between prokaryotes and eukaryotes.</title>
        <authorList>
            <person name="Spang A."/>
            <person name="Saw J.H."/>
            <person name="Jorgensen S.L."/>
            <person name="Zaremba-Niedzwiedzka K."/>
            <person name="Martijn J."/>
            <person name="Lind A.E."/>
            <person name="van Eijk R."/>
            <person name="Schleper C."/>
            <person name="Guy L."/>
            <person name="Ettema T.J."/>
        </authorList>
    </citation>
    <scope>NUCLEOTIDE SEQUENCE</scope>
</reference>
<dbReference type="AlphaFoldDB" id="A0A0F9UWZ3"/>
<keyword evidence="2" id="KW-1133">Transmembrane helix</keyword>
<evidence type="ECO:0000256" key="2">
    <source>
        <dbReference type="SAM" id="Phobius"/>
    </source>
</evidence>
<dbReference type="EMBL" id="LAZR01000774">
    <property type="protein sequence ID" value="KKN58153.1"/>
    <property type="molecule type" value="Genomic_DNA"/>
</dbReference>
<feature type="transmembrane region" description="Helical" evidence="2">
    <location>
        <begin position="82"/>
        <end position="104"/>
    </location>
</feature>
<feature type="region of interest" description="Disordered" evidence="1">
    <location>
        <begin position="114"/>
        <end position="140"/>
    </location>
</feature>
<proteinExistence type="predicted"/>